<evidence type="ECO:0000256" key="4">
    <source>
        <dbReference type="ARBA" id="ARBA00022898"/>
    </source>
</evidence>
<dbReference type="SUPFAM" id="SSF53383">
    <property type="entry name" value="PLP-dependent transferases"/>
    <property type="match status" value="1"/>
</dbReference>
<accession>A0ABT0ZYY3</accession>
<dbReference type="RefSeq" id="WP_252438223.1">
    <property type="nucleotide sequence ID" value="NZ_JAGSOV010000025.1"/>
</dbReference>
<dbReference type="InterPro" id="IPR054542">
    <property type="entry name" value="Cys_met_metab_PP"/>
</dbReference>
<dbReference type="PANTHER" id="PTHR43797:SF2">
    <property type="entry name" value="HOMOCYSTEINE_CYSTEINE SYNTHASE"/>
    <property type="match status" value="1"/>
</dbReference>
<protein>
    <submittedName>
        <fullName evidence="6">O-acetylhomoserine aminocarboxypropyltransferase/cysteine synthase</fullName>
    </submittedName>
</protein>
<dbReference type="PIRSF" id="PIRSF001434">
    <property type="entry name" value="CGS"/>
    <property type="match status" value="1"/>
</dbReference>
<dbReference type="NCBIfam" id="TIGR01326">
    <property type="entry name" value="OAH_OAS_sulfhy"/>
    <property type="match status" value="1"/>
</dbReference>
<dbReference type="Gene3D" id="3.90.1150.10">
    <property type="entry name" value="Aspartate Aminotransferase, domain 1"/>
    <property type="match status" value="1"/>
</dbReference>
<keyword evidence="3" id="KW-0808">Transferase</keyword>
<evidence type="ECO:0000256" key="5">
    <source>
        <dbReference type="RuleBase" id="RU362118"/>
    </source>
</evidence>
<gene>
    <name evidence="6" type="ORF">KDL28_12940</name>
</gene>
<evidence type="ECO:0000313" key="7">
    <source>
        <dbReference type="Proteomes" id="UP001165283"/>
    </source>
</evidence>
<dbReference type="Gene3D" id="3.40.640.10">
    <property type="entry name" value="Type I PLP-dependent aspartate aminotransferase-like (Major domain)"/>
    <property type="match status" value="1"/>
</dbReference>
<dbReference type="InterPro" id="IPR015422">
    <property type="entry name" value="PyrdxlP-dep_Trfase_small"/>
</dbReference>
<keyword evidence="4 5" id="KW-0663">Pyridoxal phosphate</keyword>
<dbReference type="InterPro" id="IPR015421">
    <property type="entry name" value="PyrdxlP-dep_Trfase_major"/>
</dbReference>
<dbReference type="InterPro" id="IPR006235">
    <property type="entry name" value="OAc-hSer/O-AcSer_sulfhydrylase"/>
</dbReference>
<dbReference type="CDD" id="cd00614">
    <property type="entry name" value="CGS_like"/>
    <property type="match status" value="1"/>
</dbReference>
<dbReference type="PANTHER" id="PTHR43797">
    <property type="entry name" value="HOMOCYSTEINE/CYSTEINE SYNTHASE"/>
    <property type="match status" value="1"/>
</dbReference>
<comment type="cofactor">
    <cofactor evidence="1 5">
        <name>pyridoxal 5'-phosphate</name>
        <dbReference type="ChEBI" id="CHEBI:597326"/>
    </cofactor>
</comment>
<dbReference type="Proteomes" id="UP001165283">
    <property type="component" value="Unassembled WGS sequence"/>
</dbReference>
<dbReference type="Pfam" id="PF01053">
    <property type="entry name" value="Cys_Met_Meta_PP"/>
    <property type="match status" value="1"/>
</dbReference>
<sequence>MSERNWGFRTRAVHAGHVPDATTGARAVPIYQSTSFVFGDTQDAASLFALQKYGLIYSRIANPTVSVLEERLASLEGGIGAVCTASGQAAEFLTFATLAGAGDHIVAAAGLYGGTVTQLDVTLRRFGVDTTFVPHAAGADGMAAAITPRTKLLFAEVVANPSGDVTDIAALADVAHAAGLPLVVDATMATPYLCRPIEHGADVVIHSATKFLGGHGTTLGGVVVESGRFDWGNGNFPQMTEPVPAYGGLSWWGNFGELGFLTKLRAEQLRDIGPALSPHSAFLLLQGVETLPQRMDAHMRNTHEVAGWLAADPRIAYVRWAGLPGHPGHELARRYLPLGPGAVFSFGVKGGREAGRRFIESLQLCSHLANIGDARTLVIHPGSTTHQQLTDDQLRDAGVPPDLIRISVGLEDAEDIIWDLDRALATATGPAVLPVAGGAA</sequence>
<keyword evidence="7" id="KW-1185">Reference proteome</keyword>
<proteinExistence type="inferred from homology"/>
<dbReference type="InterPro" id="IPR000277">
    <property type="entry name" value="Cys/Met-Metab_PyrdxlP-dep_enz"/>
</dbReference>
<evidence type="ECO:0000313" key="6">
    <source>
        <dbReference type="EMBL" id="MCO1655959.1"/>
    </source>
</evidence>
<comment type="caution">
    <text evidence="6">The sequence shown here is derived from an EMBL/GenBank/DDBJ whole genome shotgun (WGS) entry which is preliminary data.</text>
</comment>
<comment type="similarity">
    <text evidence="2 5">Belongs to the trans-sulfuration enzymes family.</text>
</comment>
<dbReference type="InterPro" id="IPR015424">
    <property type="entry name" value="PyrdxlP-dep_Trfase"/>
</dbReference>
<evidence type="ECO:0000256" key="3">
    <source>
        <dbReference type="ARBA" id="ARBA00022679"/>
    </source>
</evidence>
<dbReference type="EMBL" id="JAGSOV010000025">
    <property type="protein sequence ID" value="MCO1655959.1"/>
    <property type="molecule type" value="Genomic_DNA"/>
</dbReference>
<evidence type="ECO:0000256" key="1">
    <source>
        <dbReference type="ARBA" id="ARBA00001933"/>
    </source>
</evidence>
<name>A0ABT0ZYY3_9PSEU</name>
<reference evidence="6" key="1">
    <citation type="submission" date="2021-04" db="EMBL/GenBank/DDBJ databases">
        <title>Pseudonocardia sp. nov., isolated from sandy soil of mangrove forest.</title>
        <authorList>
            <person name="Zan Z."/>
            <person name="Huang R."/>
            <person name="Liu W."/>
        </authorList>
    </citation>
    <scope>NUCLEOTIDE SEQUENCE</scope>
    <source>
        <strain evidence="6">S2-4</strain>
    </source>
</reference>
<dbReference type="PROSITE" id="PS00868">
    <property type="entry name" value="CYS_MET_METAB_PP"/>
    <property type="match status" value="1"/>
</dbReference>
<evidence type="ECO:0000256" key="2">
    <source>
        <dbReference type="ARBA" id="ARBA00009077"/>
    </source>
</evidence>
<organism evidence="6 7">
    <name type="scientific">Pseudonocardia humida</name>
    <dbReference type="NCBI Taxonomy" id="2800819"/>
    <lineage>
        <taxon>Bacteria</taxon>
        <taxon>Bacillati</taxon>
        <taxon>Actinomycetota</taxon>
        <taxon>Actinomycetes</taxon>
        <taxon>Pseudonocardiales</taxon>
        <taxon>Pseudonocardiaceae</taxon>
        <taxon>Pseudonocardia</taxon>
    </lineage>
</organism>